<dbReference type="Proteomes" id="UP000887013">
    <property type="component" value="Unassembled WGS sequence"/>
</dbReference>
<evidence type="ECO:0000313" key="1">
    <source>
        <dbReference type="EMBL" id="GFT68042.1"/>
    </source>
</evidence>
<protein>
    <submittedName>
        <fullName evidence="1">Uncharacterized protein</fullName>
    </submittedName>
</protein>
<dbReference type="AlphaFoldDB" id="A0A8X6PFN2"/>
<proteinExistence type="predicted"/>
<accession>A0A8X6PFN2</accession>
<gene>
    <name evidence="1" type="ORF">NPIL_385841</name>
</gene>
<keyword evidence="2" id="KW-1185">Reference proteome</keyword>
<organism evidence="1 2">
    <name type="scientific">Nephila pilipes</name>
    <name type="common">Giant wood spider</name>
    <name type="synonym">Nephila maculata</name>
    <dbReference type="NCBI Taxonomy" id="299642"/>
    <lineage>
        <taxon>Eukaryota</taxon>
        <taxon>Metazoa</taxon>
        <taxon>Ecdysozoa</taxon>
        <taxon>Arthropoda</taxon>
        <taxon>Chelicerata</taxon>
        <taxon>Arachnida</taxon>
        <taxon>Araneae</taxon>
        <taxon>Araneomorphae</taxon>
        <taxon>Entelegynae</taxon>
        <taxon>Araneoidea</taxon>
        <taxon>Nephilidae</taxon>
        <taxon>Nephila</taxon>
    </lineage>
</organism>
<reference evidence="1" key="1">
    <citation type="submission" date="2020-08" db="EMBL/GenBank/DDBJ databases">
        <title>Multicomponent nature underlies the extraordinary mechanical properties of spider dragline silk.</title>
        <authorList>
            <person name="Kono N."/>
            <person name="Nakamura H."/>
            <person name="Mori M."/>
            <person name="Yoshida Y."/>
            <person name="Ohtoshi R."/>
            <person name="Malay A.D."/>
            <person name="Moran D.A.P."/>
            <person name="Tomita M."/>
            <person name="Numata K."/>
            <person name="Arakawa K."/>
        </authorList>
    </citation>
    <scope>NUCLEOTIDE SEQUENCE</scope>
</reference>
<sequence>MTSESSSFDRDFHQAIHSRKQHLQPCCVITSGLLPGYRRKGAVSPYGCCKGSVQQLWKRGMQLLAMKPAMVRVLLRCYGYHGRFRVVKEHPNDHRVTLKETALKCYRERFV</sequence>
<evidence type="ECO:0000313" key="2">
    <source>
        <dbReference type="Proteomes" id="UP000887013"/>
    </source>
</evidence>
<name>A0A8X6PFN2_NEPPI</name>
<dbReference type="EMBL" id="BMAW01020412">
    <property type="protein sequence ID" value="GFT68042.1"/>
    <property type="molecule type" value="Genomic_DNA"/>
</dbReference>
<comment type="caution">
    <text evidence="1">The sequence shown here is derived from an EMBL/GenBank/DDBJ whole genome shotgun (WGS) entry which is preliminary data.</text>
</comment>